<organism evidence="1 2">
    <name type="scientific">Aspergillus niger</name>
    <dbReference type="NCBI Taxonomy" id="5061"/>
    <lineage>
        <taxon>Eukaryota</taxon>
        <taxon>Fungi</taxon>
        <taxon>Dikarya</taxon>
        <taxon>Ascomycota</taxon>
        <taxon>Pezizomycotina</taxon>
        <taxon>Eurotiomycetes</taxon>
        <taxon>Eurotiomycetidae</taxon>
        <taxon>Eurotiales</taxon>
        <taxon>Aspergillaceae</taxon>
        <taxon>Aspergillus</taxon>
        <taxon>Aspergillus subgen. Circumdati</taxon>
    </lineage>
</organism>
<protein>
    <submittedName>
        <fullName evidence="1">FAD binding domain family protein</fullName>
    </submittedName>
</protein>
<accession>A0A505HYI3</accession>
<proteinExistence type="predicted"/>
<dbReference type="EMBL" id="NKJJ02000002">
    <property type="protein sequence ID" value="TPR04738.1"/>
    <property type="molecule type" value="Genomic_DNA"/>
</dbReference>
<dbReference type="AlphaFoldDB" id="A0A505HYI3"/>
<gene>
    <name evidence="1" type="ORF">CAN33_0031235</name>
</gene>
<name>A0A505HYI3_ASPNG</name>
<dbReference type="Proteomes" id="UP000197666">
    <property type="component" value="Unassembled WGS sequence"/>
</dbReference>
<reference evidence="2" key="1">
    <citation type="submission" date="2018-10" db="EMBL/GenBank/DDBJ databases">
        <title>FDA dAtabase for Regulatory Grade micrObial Sequences (FDA-ARGOS): Supporting development and validation of Infectious Disease Dx tests.</title>
        <authorList>
            <person name="Kerrigan L."/>
            <person name="Tallon L."/>
            <person name="Sadzewicz L."/>
            <person name="Sengamalay N."/>
            <person name="Ott S."/>
            <person name="Godinez A."/>
            <person name="Nagaraj S."/>
            <person name="Vavikolanu K."/>
            <person name="Nadendla S."/>
            <person name="George J."/>
            <person name="Sichtig H."/>
        </authorList>
    </citation>
    <scope>NUCLEOTIDE SEQUENCE [LARGE SCALE GENOMIC DNA]</scope>
    <source>
        <strain evidence="2">FDAARGOS_311</strain>
    </source>
</reference>
<evidence type="ECO:0000313" key="1">
    <source>
        <dbReference type="EMBL" id="TPR04738.1"/>
    </source>
</evidence>
<evidence type="ECO:0000313" key="2">
    <source>
        <dbReference type="Proteomes" id="UP000197666"/>
    </source>
</evidence>
<comment type="caution">
    <text evidence="1">The sequence shown here is derived from an EMBL/GenBank/DDBJ whole genome shotgun (WGS) entry which is preliminary data.</text>
</comment>
<sequence>MSLDRLGFEADEPTVNKILALSSVPDVPVKILVSHPELKSGYDRRTSK</sequence>